<organism evidence="9 10">
    <name type="scientific">Agromyces protaetiae</name>
    <dbReference type="NCBI Taxonomy" id="2509455"/>
    <lineage>
        <taxon>Bacteria</taxon>
        <taxon>Bacillati</taxon>
        <taxon>Actinomycetota</taxon>
        <taxon>Actinomycetes</taxon>
        <taxon>Micrococcales</taxon>
        <taxon>Microbacteriaceae</taxon>
        <taxon>Agromyces</taxon>
    </lineage>
</organism>
<dbReference type="SUPFAM" id="SSF161098">
    <property type="entry name" value="MetI-like"/>
    <property type="match status" value="1"/>
</dbReference>
<keyword evidence="3" id="KW-1003">Cell membrane</keyword>
<name>A0A4P6FI70_9MICO</name>
<keyword evidence="10" id="KW-1185">Reference proteome</keyword>
<dbReference type="KEGG" id="agf:ET445_04220"/>
<dbReference type="Pfam" id="PF00528">
    <property type="entry name" value="BPD_transp_1"/>
    <property type="match status" value="1"/>
</dbReference>
<reference evidence="9 10" key="1">
    <citation type="submission" date="2019-01" db="EMBL/GenBank/DDBJ databases">
        <title>Genome sequencing of strain FW100M-8.</title>
        <authorList>
            <person name="Heo J."/>
            <person name="Kim S.-J."/>
            <person name="Kim J.-S."/>
            <person name="Hong S.-B."/>
            <person name="Kwon S.-W."/>
        </authorList>
    </citation>
    <scope>NUCLEOTIDE SEQUENCE [LARGE SCALE GENOMIC DNA]</scope>
    <source>
        <strain evidence="9 10">FW100M-8</strain>
    </source>
</reference>
<evidence type="ECO:0000256" key="2">
    <source>
        <dbReference type="ARBA" id="ARBA00022448"/>
    </source>
</evidence>
<sequence length="286" mass="30864">MRAVGARGSARRRARNGGRLLAAWLVTLAFVLPIYLALSSAFKSQEQILANPLGLPAPFTLDNIVTALDRPDHLVQAGLLNSVVVTLLTLVLLIPLASAVSFWISERTPVLRGILLAVFALGLMVPPQVVLQPIVSLLHAVGLQNSYPGLILSNIGGGYMSFAVFVYVGFLRTVPREVIEAARVDGAGELRIWWTIVMPLVRPATATVGIFLGLWVWNDFLNPLFILGPLQGQTITTGIYQSLGTYSTDYGQLFGIMFLAAIIPVVGYLVTQREFIHGLMSGASKG</sequence>
<evidence type="ECO:0000256" key="7">
    <source>
        <dbReference type="RuleBase" id="RU363032"/>
    </source>
</evidence>
<evidence type="ECO:0000256" key="6">
    <source>
        <dbReference type="ARBA" id="ARBA00023136"/>
    </source>
</evidence>
<dbReference type="GO" id="GO:0005886">
    <property type="term" value="C:plasma membrane"/>
    <property type="evidence" value="ECO:0007669"/>
    <property type="project" value="UniProtKB-SubCell"/>
</dbReference>
<feature type="transmembrane region" description="Helical" evidence="7">
    <location>
        <begin position="21"/>
        <end position="42"/>
    </location>
</feature>
<dbReference type="CDD" id="cd06261">
    <property type="entry name" value="TM_PBP2"/>
    <property type="match status" value="1"/>
</dbReference>
<feature type="transmembrane region" description="Helical" evidence="7">
    <location>
        <begin position="79"/>
        <end position="103"/>
    </location>
</feature>
<dbReference type="InterPro" id="IPR000515">
    <property type="entry name" value="MetI-like"/>
</dbReference>
<dbReference type="Gene3D" id="1.10.3720.10">
    <property type="entry name" value="MetI-like"/>
    <property type="match status" value="1"/>
</dbReference>
<proteinExistence type="inferred from homology"/>
<dbReference type="EMBL" id="CP035491">
    <property type="protein sequence ID" value="QAY74853.1"/>
    <property type="molecule type" value="Genomic_DNA"/>
</dbReference>
<protein>
    <submittedName>
        <fullName evidence="9">Carbohydrate ABC transporter permease</fullName>
    </submittedName>
</protein>
<evidence type="ECO:0000313" key="10">
    <source>
        <dbReference type="Proteomes" id="UP000291259"/>
    </source>
</evidence>
<evidence type="ECO:0000256" key="5">
    <source>
        <dbReference type="ARBA" id="ARBA00022989"/>
    </source>
</evidence>
<dbReference type="InterPro" id="IPR035906">
    <property type="entry name" value="MetI-like_sf"/>
</dbReference>
<dbReference type="PROSITE" id="PS50928">
    <property type="entry name" value="ABC_TM1"/>
    <property type="match status" value="1"/>
</dbReference>
<dbReference type="PANTHER" id="PTHR43744:SF8">
    <property type="entry name" value="SN-GLYCEROL-3-PHOSPHATE TRANSPORT SYSTEM PERMEASE PROTEIN UGPE"/>
    <property type="match status" value="1"/>
</dbReference>
<dbReference type="GO" id="GO:0055085">
    <property type="term" value="P:transmembrane transport"/>
    <property type="evidence" value="ECO:0007669"/>
    <property type="project" value="InterPro"/>
</dbReference>
<gene>
    <name evidence="9" type="ORF">ET445_04220</name>
</gene>
<keyword evidence="4 7" id="KW-0812">Transmembrane</keyword>
<keyword evidence="6 7" id="KW-0472">Membrane</keyword>
<dbReference type="PANTHER" id="PTHR43744">
    <property type="entry name" value="ABC TRANSPORTER PERMEASE PROTEIN MG189-RELATED-RELATED"/>
    <property type="match status" value="1"/>
</dbReference>
<evidence type="ECO:0000256" key="3">
    <source>
        <dbReference type="ARBA" id="ARBA00022475"/>
    </source>
</evidence>
<feature type="domain" description="ABC transmembrane type-1" evidence="8">
    <location>
        <begin position="79"/>
        <end position="271"/>
    </location>
</feature>
<dbReference type="AlphaFoldDB" id="A0A4P6FI70"/>
<feature type="transmembrane region" description="Helical" evidence="7">
    <location>
        <begin position="250"/>
        <end position="270"/>
    </location>
</feature>
<feature type="transmembrane region" description="Helical" evidence="7">
    <location>
        <begin position="110"/>
        <end position="130"/>
    </location>
</feature>
<evidence type="ECO:0000256" key="4">
    <source>
        <dbReference type="ARBA" id="ARBA00022692"/>
    </source>
</evidence>
<keyword evidence="2 7" id="KW-0813">Transport</keyword>
<accession>A0A4P6FI70</accession>
<dbReference type="Proteomes" id="UP000291259">
    <property type="component" value="Chromosome"/>
</dbReference>
<evidence type="ECO:0000256" key="1">
    <source>
        <dbReference type="ARBA" id="ARBA00004651"/>
    </source>
</evidence>
<evidence type="ECO:0000259" key="8">
    <source>
        <dbReference type="PROSITE" id="PS50928"/>
    </source>
</evidence>
<feature type="transmembrane region" description="Helical" evidence="7">
    <location>
        <begin position="192"/>
        <end position="217"/>
    </location>
</feature>
<evidence type="ECO:0000313" key="9">
    <source>
        <dbReference type="EMBL" id="QAY74853.1"/>
    </source>
</evidence>
<comment type="similarity">
    <text evidence="7">Belongs to the binding-protein-dependent transport system permease family.</text>
</comment>
<dbReference type="OrthoDB" id="3521657at2"/>
<comment type="subcellular location">
    <subcellularLocation>
        <location evidence="1 7">Cell membrane</location>
        <topology evidence="1 7">Multi-pass membrane protein</topology>
    </subcellularLocation>
</comment>
<feature type="transmembrane region" description="Helical" evidence="7">
    <location>
        <begin position="150"/>
        <end position="171"/>
    </location>
</feature>
<keyword evidence="5 7" id="KW-1133">Transmembrane helix</keyword>